<dbReference type="EMBL" id="CP001804">
    <property type="protein sequence ID" value="ACY15828.1"/>
    <property type="molecule type" value="Genomic_DNA"/>
</dbReference>
<keyword evidence="3" id="KW-1133">Transmembrane helix</keyword>
<feature type="chain" id="PRO_5003011658" description="FG-GAP repeat protein" evidence="5">
    <location>
        <begin position="34"/>
        <end position="1126"/>
    </location>
</feature>
<proteinExistence type="predicted"/>
<evidence type="ECO:0000256" key="2">
    <source>
        <dbReference type="ARBA" id="ARBA00022692"/>
    </source>
</evidence>
<comment type="subcellular location">
    <subcellularLocation>
        <location evidence="1">Membrane</location>
        <topology evidence="1">Single-pass membrane protein</topology>
    </subcellularLocation>
</comment>
<evidence type="ECO:0000256" key="4">
    <source>
        <dbReference type="ARBA" id="ARBA00023136"/>
    </source>
</evidence>
<accession>D0LTY4</accession>
<dbReference type="HOGENOM" id="CLU_268830_0_0_7"/>
<dbReference type="OrthoDB" id="5477289at2"/>
<dbReference type="SUPFAM" id="SSF69318">
    <property type="entry name" value="Integrin alpha N-terminal domain"/>
    <property type="match status" value="2"/>
</dbReference>
<keyword evidence="5" id="KW-0732">Signal</keyword>
<organism evidence="6 7">
    <name type="scientific">Haliangium ochraceum (strain DSM 14365 / JCM 11303 / SMP-2)</name>
    <dbReference type="NCBI Taxonomy" id="502025"/>
    <lineage>
        <taxon>Bacteria</taxon>
        <taxon>Pseudomonadati</taxon>
        <taxon>Myxococcota</taxon>
        <taxon>Polyangia</taxon>
        <taxon>Haliangiales</taxon>
        <taxon>Kofleriaceae</taxon>
        <taxon>Haliangium</taxon>
    </lineage>
</organism>
<dbReference type="PANTHER" id="PTHR21419:SF30">
    <property type="entry name" value="IG-LIKE DOMAIN-CONTAINING PROTEIN"/>
    <property type="match status" value="1"/>
</dbReference>
<gene>
    <name evidence="6" type="ordered locus">Hoch_3326</name>
</gene>
<sequence length="1126" mass="115780">MHRSARPARARSRALILLLACACLLLGSEQAWRGASVAPAHADWPLPRADVQRSGRAKGYGDLRAPVPYWRYFLGARLEPRQVRVLGHADGSETLLYVAGGALVAKRLDPAGADALRWESAGLGIDGIAAVADLDGRGEVEIVARARDGAVIVRAGDGAVLWRQPEGEMGTLGDLRIGDVDGDGLPELLAQECGCCRINSGNSGFVYGFGRGYEAAERRWTLPAIACGGTLAMALADVDGDGRAELVHGQDRRIAVLDGASGAVRALSQDLGEQVARSRCLPADIDARPGDELVCLQSNAALPADGNGHRVFALGFRPAEGPGEPATLALLWQRAVGEVPGQARFAAAPLADLDGDGTRELVLGGAVVQSSEIVPHSYVLDAATGALRAQLAGEHAVGTTAAPAPLLLTEAGAEAGDGDGLGAWRLDRGALRPQWRLPGRRALLEPAWELVARSSVAARVLTIADAAGGRALLTSSLEPGGELLAHALAAGSDDDADGPAQLGRFAPAPGSAVLSAWSADGGGILVATSDGRVHRLDGALASRGPSVRAGGYLPRGDWRNLHLTPVLGDVGAGVDEIFISDSRGALLRLDASDASLAVPPRLRWQLADSDGPVLLGQTPDGAYRELACRQRRDEGERVLVLSPEGVERWRVDLPGALLSDLVPLALAPTATDAGERSALLVQWGRADDVALRHRALDLGSGALLWEAEPQSPGTARFPPGGAVLDWDGDGSGDFVHQYYGTQVLSGTDGALLATGTEPGLVHFMPTVAELDGDPRPELLLHGGYAPVRAIDDDLRTPLWVSPEDQRPYPYGALVDTCADGVPRLAHAGLLAPATLSITPLAGAATGASDAAVLAAGKRFDSPAQAQAAGAFLGQLGSPVVHADLFGDGTPAVVVGSEDGHVYALDGCTGALAFAVPLGAAVGSIAFGDTDGDGVDELVAAAGDGYLYGLAQPPIAAPAWVADLAPESEPAASELADIDQLTQRAARDAVAASWAPVAGARGYRAAVVHADSGQVVSQPAWQELAADAGYARFPGLSLDAGERYRVAVRALAESGPSPDALSDGFLATAAPAPSPPVIEPPASGCGCRGARPGAAWPLGLLLLAVCLSLRRGRHRRGRGRGRAQSAG</sequence>
<dbReference type="AlphaFoldDB" id="D0LTY4"/>
<evidence type="ECO:0000256" key="1">
    <source>
        <dbReference type="ARBA" id="ARBA00004167"/>
    </source>
</evidence>
<dbReference type="InterPro" id="IPR028994">
    <property type="entry name" value="Integrin_alpha_N"/>
</dbReference>
<keyword evidence="2" id="KW-0812">Transmembrane</keyword>
<dbReference type="eggNOG" id="ENOG50319H3">
    <property type="taxonomic scope" value="Bacteria"/>
</dbReference>
<dbReference type="KEGG" id="hoh:Hoch_3326"/>
<evidence type="ECO:0000256" key="5">
    <source>
        <dbReference type="SAM" id="SignalP"/>
    </source>
</evidence>
<dbReference type="InterPro" id="IPR045232">
    <property type="entry name" value="FAM234"/>
</dbReference>
<dbReference type="SUPFAM" id="SSF50998">
    <property type="entry name" value="Quinoprotein alcohol dehydrogenase-like"/>
    <property type="match status" value="1"/>
</dbReference>
<keyword evidence="4" id="KW-0472">Membrane</keyword>
<feature type="signal peptide" evidence="5">
    <location>
        <begin position="1"/>
        <end position="33"/>
    </location>
</feature>
<name>D0LTY4_HALO1</name>
<dbReference type="GO" id="GO:0016020">
    <property type="term" value="C:membrane"/>
    <property type="evidence" value="ECO:0007669"/>
    <property type="project" value="UniProtKB-SubCell"/>
</dbReference>
<evidence type="ECO:0000313" key="7">
    <source>
        <dbReference type="Proteomes" id="UP000001880"/>
    </source>
</evidence>
<evidence type="ECO:0008006" key="8">
    <source>
        <dbReference type="Google" id="ProtNLM"/>
    </source>
</evidence>
<evidence type="ECO:0000256" key="3">
    <source>
        <dbReference type="ARBA" id="ARBA00022989"/>
    </source>
</evidence>
<dbReference type="RefSeq" id="WP_012828428.1">
    <property type="nucleotide sequence ID" value="NC_013440.1"/>
</dbReference>
<evidence type="ECO:0000313" key="6">
    <source>
        <dbReference type="EMBL" id="ACY15828.1"/>
    </source>
</evidence>
<dbReference type="STRING" id="502025.Hoch_3326"/>
<dbReference type="InterPro" id="IPR015943">
    <property type="entry name" value="WD40/YVTN_repeat-like_dom_sf"/>
</dbReference>
<dbReference type="Gene3D" id="2.130.10.10">
    <property type="entry name" value="YVTN repeat-like/Quinoprotein amine dehydrogenase"/>
    <property type="match status" value="1"/>
</dbReference>
<protein>
    <recommendedName>
        <fullName evidence="8">FG-GAP repeat protein</fullName>
    </recommendedName>
</protein>
<dbReference type="PANTHER" id="PTHR21419">
    <property type="match status" value="1"/>
</dbReference>
<reference evidence="6 7" key="1">
    <citation type="journal article" date="2010" name="Stand. Genomic Sci.">
        <title>Complete genome sequence of Haliangium ochraceum type strain (SMP-2).</title>
        <authorList>
            <consortium name="US DOE Joint Genome Institute (JGI-PGF)"/>
            <person name="Ivanova N."/>
            <person name="Daum C."/>
            <person name="Lang E."/>
            <person name="Abt B."/>
            <person name="Kopitz M."/>
            <person name="Saunders E."/>
            <person name="Lapidus A."/>
            <person name="Lucas S."/>
            <person name="Glavina Del Rio T."/>
            <person name="Nolan M."/>
            <person name="Tice H."/>
            <person name="Copeland A."/>
            <person name="Cheng J.F."/>
            <person name="Chen F."/>
            <person name="Bruce D."/>
            <person name="Goodwin L."/>
            <person name="Pitluck S."/>
            <person name="Mavromatis K."/>
            <person name="Pati A."/>
            <person name="Mikhailova N."/>
            <person name="Chen A."/>
            <person name="Palaniappan K."/>
            <person name="Land M."/>
            <person name="Hauser L."/>
            <person name="Chang Y.J."/>
            <person name="Jeffries C.D."/>
            <person name="Detter J.C."/>
            <person name="Brettin T."/>
            <person name="Rohde M."/>
            <person name="Goker M."/>
            <person name="Bristow J."/>
            <person name="Markowitz V."/>
            <person name="Eisen J.A."/>
            <person name="Hugenholtz P."/>
            <person name="Kyrpides N.C."/>
            <person name="Klenk H.P."/>
        </authorList>
    </citation>
    <scope>NUCLEOTIDE SEQUENCE [LARGE SCALE GENOMIC DNA]</scope>
    <source>
        <strain evidence="7">DSM 14365 / CIP 107738 / JCM 11303 / AJ 13395 / SMP-2</strain>
    </source>
</reference>
<dbReference type="Gene3D" id="2.130.10.130">
    <property type="entry name" value="Integrin alpha, N-terminal"/>
    <property type="match status" value="1"/>
</dbReference>
<dbReference type="Proteomes" id="UP000001880">
    <property type="component" value="Chromosome"/>
</dbReference>
<keyword evidence="7" id="KW-1185">Reference proteome</keyword>
<dbReference type="InterPro" id="IPR011047">
    <property type="entry name" value="Quinoprotein_ADH-like_sf"/>
</dbReference>